<reference evidence="2" key="2">
    <citation type="submission" date="2024-02" db="EMBL/GenBank/DDBJ databases">
        <title>Comparative genomics of Cryptococcus and Kwoniella reveals pathogenesis evolution and contrasting modes of karyotype evolution via chromosome fusion or intercentromeric recombination.</title>
        <authorList>
            <person name="Coelho M.A."/>
            <person name="David-Palma M."/>
            <person name="Shea T."/>
            <person name="Bowers K."/>
            <person name="McGinley-Smith S."/>
            <person name="Mohammad A.W."/>
            <person name="Gnirke A."/>
            <person name="Yurkov A.M."/>
            <person name="Nowrousian M."/>
            <person name="Sun S."/>
            <person name="Cuomo C.A."/>
            <person name="Heitman J."/>
        </authorList>
    </citation>
    <scope>NUCLEOTIDE SEQUENCE</scope>
    <source>
        <strain evidence="2">CBS 10118</strain>
    </source>
</reference>
<feature type="region of interest" description="Disordered" evidence="1">
    <location>
        <begin position="29"/>
        <end position="79"/>
    </location>
</feature>
<dbReference type="EMBL" id="CP144543">
    <property type="protein sequence ID" value="WVW83229.1"/>
    <property type="molecule type" value="Genomic_DNA"/>
</dbReference>
<evidence type="ECO:0000313" key="3">
    <source>
        <dbReference type="Proteomes" id="UP000092730"/>
    </source>
</evidence>
<organism evidence="2 3">
    <name type="scientific">Kwoniella bestiolae CBS 10118</name>
    <dbReference type="NCBI Taxonomy" id="1296100"/>
    <lineage>
        <taxon>Eukaryota</taxon>
        <taxon>Fungi</taxon>
        <taxon>Dikarya</taxon>
        <taxon>Basidiomycota</taxon>
        <taxon>Agaricomycotina</taxon>
        <taxon>Tremellomycetes</taxon>
        <taxon>Tremellales</taxon>
        <taxon>Cryptococcaceae</taxon>
        <taxon>Kwoniella</taxon>
    </lineage>
</organism>
<gene>
    <name evidence="2" type="ORF">I302_105248</name>
</gene>
<evidence type="ECO:0000313" key="2">
    <source>
        <dbReference type="EMBL" id="WVW83229.1"/>
    </source>
</evidence>
<accession>A0AAJ8K9B5</accession>
<evidence type="ECO:0000256" key="1">
    <source>
        <dbReference type="SAM" id="MobiDB-lite"/>
    </source>
</evidence>
<sequence length="859" mass="95106">MLSLRSARQSAYRLSRTTSLLPLDIHFPHAESSSAPSRRHASSAPSEGTPGVKIAPTHDESVHAMKKERKQSKANPRLRKQALANARRLNEAIRSEKSSSSPPQVSRPPTDAGQADSEDPSSSFWSDLLSRPSTTTDPSSPSPTLEDLMAKKPVRPPPDPWHPKYRKLYQKLTEDLDHAFVLKQLKSFCQQLGLYTRVSTTKVSCIKKILKAWGWVEPKDKDPDVKKPYVYDLPPAELFLFLRETDLIHEMTKGYYRMDLAVVPAHEAPQTPFGNLVSGDENRMVLVAMGKVEPLVKLTNLIQERKKAIQTIEFSAQEINGLSAPVGLLQTVSNATGAYVEPLSGDKYRITAMSTEAAEDAKRLLAMASLRINSLPSHRSLDVLLPTPRHFQTQPLRLSLYPFIPSTSESLPWSISSDTNSQALFRLRKVTEWNSKPAIREIDHKNEKLYLANYMNLAPSNVDEASPEGEKEFRNLIQGLTAKNGKKRLKVIFGNMVFPKQGRLSIFDNPLPGQWPVETLRHWISRSSDEGRKPIFTPSLTHSAIQFPFTSAQTTEIRRIRYRSLCSSPAAESRFVEFTYTKPTATQDNWQDRLGAMLDDLEKQIGLEDGVVPTVKSGSSVAEEEAQSPVDSLKSESPEGQGVSTSILEQKGEDEPTALSTEVTTQGGENGGDVPFDAVFGVIRESDLFIPDRPNDARIVSTSTVSLPSSKIPEPISELFNQYPNQEKTSLKLTSPPSRVMIKDEEYLLEYDEKVEITEEVQEIEVGGNTLRLCKRSCKVVENGLDDLSPLVYSELECGSNSDGTLPTEFYRELAYMTRDVGPDAGALKRGNILSGLGMGVGGEAGSSIWGGSGGVRSR</sequence>
<proteinExistence type="predicted"/>
<keyword evidence="3" id="KW-1185">Reference proteome</keyword>
<dbReference type="RefSeq" id="XP_065726118.1">
    <property type="nucleotide sequence ID" value="XM_065870046.1"/>
</dbReference>
<dbReference type="GeneID" id="30212935"/>
<feature type="compositionally biased region" description="Low complexity" evidence="1">
    <location>
        <begin position="98"/>
        <end position="109"/>
    </location>
</feature>
<feature type="compositionally biased region" description="Low complexity" evidence="1">
    <location>
        <begin position="30"/>
        <end position="47"/>
    </location>
</feature>
<name>A0AAJ8K9B5_9TREE</name>
<feature type="compositionally biased region" description="Polar residues" evidence="1">
    <location>
        <begin position="658"/>
        <end position="667"/>
    </location>
</feature>
<dbReference type="AlphaFoldDB" id="A0AAJ8K9B5"/>
<feature type="region of interest" description="Disordered" evidence="1">
    <location>
        <begin position="616"/>
        <end position="672"/>
    </location>
</feature>
<reference evidence="2" key="1">
    <citation type="submission" date="2013-07" db="EMBL/GenBank/DDBJ databases">
        <authorList>
            <consortium name="The Broad Institute Genome Sequencing Platform"/>
            <person name="Cuomo C."/>
            <person name="Litvintseva A."/>
            <person name="Chen Y."/>
            <person name="Heitman J."/>
            <person name="Sun S."/>
            <person name="Springer D."/>
            <person name="Dromer F."/>
            <person name="Young S.K."/>
            <person name="Zeng Q."/>
            <person name="Gargeya S."/>
            <person name="Fitzgerald M."/>
            <person name="Abouelleil A."/>
            <person name="Alvarado L."/>
            <person name="Berlin A.M."/>
            <person name="Chapman S.B."/>
            <person name="Dewar J."/>
            <person name="Goldberg J."/>
            <person name="Griggs A."/>
            <person name="Gujja S."/>
            <person name="Hansen M."/>
            <person name="Howarth C."/>
            <person name="Imamovic A."/>
            <person name="Larimer J."/>
            <person name="McCowan C."/>
            <person name="Murphy C."/>
            <person name="Pearson M."/>
            <person name="Priest M."/>
            <person name="Roberts A."/>
            <person name="Saif S."/>
            <person name="Shea T."/>
            <person name="Sykes S."/>
            <person name="Wortman J."/>
            <person name="Nusbaum C."/>
            <person name="Birren B."/>
        </authorList>
    </citation>
    <scope>NUCLEOTIDE SEQUENCE</scope>
    <source>
        <strain evidence="2">CBS 10118</strain>
    </source>
</reference>
<protein>
    <submittedName>
        <fullName evidence="2">Uncharacterized protein</fullName>
    </submittedName>
</protein>
<dbReference type="Proteomes" id="UP000092730">
    <property type="component" value="Chromosome 3"/>
</dbReference>
<dbReference type="KEGG" id="kbi:30212935"/>
<feature type="compositionally biased region" description="Basic and acidic residues" evidence="1">
    <location>
        <begin position="56"/>
        <end position="65"/>
    </location>
</feature>
<feature type="compositionally biased region" description="Low complexity" evidence="1">
    <location>
        <begin position="132"/>
        <end position="144"/>
    </location>
</feature>
<feature type="region of interest" description="Disordered" evidence="1">
    <location>
        <begin position="91"/>
        <end position="162"/>
    </location>
</feature>
<feature type="compositionally biased region" description="Basic residues" evidence="1">
    <location>
        <begin position="66"/>
        <end position="79"/>
    </location>
</feature>